<dbReference type="SUPFAM" id="SSF55729">
    <property type="entry name" value="Acyl-CoA N-acyltransferases (Nat)"/>
    <property type="match status" value="1"/>
</dbReference>
<proteinExistence type="predicted"/>
<organism evidence="1 2">
    <name type="scientific">Cephalotrichum gorgonifer</name>
    <dbReference type="NCBI Taxonomy" id="2041049"/>
    <lineage>
        <taxon>Eukaryota</taxon>
        <taxon>Fungi</taxon>
        <taxon>Dikarya</taxon>
        <taxon>Ascomycota</taxon>
        <taxon>Pezizomycotina</taxon>
        <taxon>Sordariomycetes</taxon>
        <taxon>Hypocreomycetidae</taxon>
        <taxon>Microascales</taxon>
        <taxon>Microascaceae</taxon>
        <taxon>Cephalotrichum</taxon>
    </lineage>
</organism>
<sequence>MEHQSSSLTLVEIPRSLVPPTWDAAVRRASMSECREVALSLAHSFATDGFSMYLVGAWDMAHLSHEEKWRLHVDMMAYSTAAHFLSGIVKTIGPEYDSVAVWLPPGADADGWWTVLRSGLWRIHFMLSTEGRRRYFDEVLPLLHRTKVEVMGARDAECYYLVYLGTKPNSRGRGYAGKLIEDLIRVRVISLTRGLEPVQLDIMVREPRAGFGGYSMKA</sequence>
<dbReference type="PANTHER" id="PTHR42791:SF1">
    <property type="entry name" value="N-ACETYLTRANSFERASE DOMAIN-CONTAINING PROTEIN"/>
    <property type="match status" value="1"/>
</dbReference>
<dbReference type="Proteomes" id="UP001187682">
    <property type="component" value="Unassembled WGS sequence"/>
</dbReference>
<evidence type="ECO:0000313" key="2">
    <source>
        <dbReference type="Proteomes" id="UP001187682"/>
    </source>
</evidence>
<dbReference type="EMBL" id="ONZQ02000003">
    <property type="protein sequence ID" value="SPN99592.1"/>
    <property type="molecule type" value="Genomic_DNA"/>
</dbReference>
<accession>A0AAE8SSK5</accession>
<dbReference type="InterPro" id="IPR052523">
    <property type="entry name" value="Trichothecene_AcTrans"/>
</dbReference>
<dbReference type="PANTHER" id="PTHR42791">
    <property type="entry name" value="GNAT FAMILY ACETYLTRANSFERASE"/>
    <property type="match status" value="1"/>
</dbReference>
<comment type="caution">
    <text evidence="1">The sequence shown here is derived from an EMBL/GenBank/DDBJ whole genome shotgun (WGS) entry which is preliminary data.</text>
</comment>
<dbReference type="InterPro" id="IPR016181">
    <property type="entry name" value="Acyl_CoA_acyltransferase"/>
</dbReference>
<name>A0AAE8SSK5_9PEZI</name>
<dbReference type="Gene3D" id="3.40.630.30">
    <property type="match status" value="1"/>
</dbReference>
<gene>
    <name evidence="1" type="ORF">DNG_02444</name>
</gene>
<evidence type="ECO:0008006" key="3">
    <source>
        <dbReference type="Google" id="ProtNLM"/>
    </source>
</evidence>
<protein>
    <recommendedName>
        <fullName evidence="3">N-acetyltransferase domain-containing protein</fullName>
    </recommendedName>
</protein>
<keyword evidence="2" id="KW-1185">Reference proteome</keyword>
<reference evidence="1" key="1">
    <citation type="submission" date="2018-03" db="EMBL/GenBank/DDBJ databases">
        <authorList>
            <person name="Guldener U."/>
        </authorList>
    </citation>
    <scope>NUCLEOTIDE SEQUENCE</scope>
</reference>
<dbReference type="AlphaFoldDB" id="A0AAE8SSK5"/>
<evidence type="ECO:0000313" key="1">
    <source>
        <dbReference type="EMBL" id="SPN99592.1"/>
    </source>
</evidence>